<evidence type="ECO:0000313" key="4">
    <source>
        <dbReference type="Proteomes" id="UP001163850"/>
    </source>
</evidence>
<dbReference type="InterPro" id="IPR036397">
    <property type="entry name" value="RNaseH_sf"/>
</dbReference>
<organism evidence="3 4">
    <name type="scientific">Lentinula detonsa</name>
    <dbReference type="NCBI Taxonomy" id="2804962"/>
    <lineage>
        <taxon>Eukaryota</taxon>
        <taxon>Fungi</taxon>
        <taxon>Dikarya</taxon>
        <taxon>Basidiomycota</taxon>
        <taxon>Agaricomycotina</taxon>
        <taxon>Agaricomycetes</taxon>
        <taxon>Agaricomycetidae</taxon>
        <taxon>Agaricales</taxon>
        <taxon>Marasmiineae</taxon>
        <taxon>Omphalotaceae</taxon>
        <taxon>Lentinula</taxon>
    </lineage>
</organism>
<dbReference type="GO" id="GO:0008408">
    <property type="term" value="F:3'-5' exonuclease activity"/>
    <property type="evidence" value="ECO:0007669"/>
    <property type="project" value="InterPro"/>
</dbReference>
<dbReference type="Pfam" id="PF01612">
    <property type="entry name" value="DNA_pol_A_exo1"/>
    <property type="match status" value="1"/>
</dbReference>
<dbReference type="GO" id="GO:0006139">
    <property type="term" value="P:nucleobase-containing compound metabolic process"/>
    <property type="evidence" value="ECO:0007669"/>
    <property type="project" value="InterPro"/>
</dbReference>
<evidence type="ECO:0000313" key="3">
    <source>
        <dbReference type="EMBL" id="KAJ3990092.1"/>
    </source>
</evidence>
<dbReference type="SUPFAM" id="SSF53098">
    <property type="entry name" value="Ribonuclease H-like"/>
    <property type="match status" value="1"/>
</dbReference>
<dbReference type="Proteomes" id="UP001163850">
    <property type="component" value="Unassembled WGS sequence"/>
</dbReference>
<reference evidence="3" key="1">
    <citation type="submission" date="2022-08" db="EMBL/GenBank/DDBJ databases">
        <authorList>
            <consortium name="DOE Joint Genome Institute"/>
            <person name="Min B."/>
            <person name="Riley R."/>
            <person name="Sierra-Patev S."/>
            <person name="Naranjo-Ortiz M."/>
            <person name="Looney B."/>
            <person name="Konkel Z."/>
            <person name="Slot J.C."/>
            <person name="Sakamoto Y."/>
            <person name="Steenwyk J.L."/>
            <person name="Rokas A."/>
            <person name="Carro J."/>
            <person name="Camarero S."/>
            <person name="Ferreira P."/>
            <person name="Molpeceres G."/>
            <person name="Ruiz-Duenas F.J."/>
            <person name="Serrano A."/>
            <person name="Henrissat B."/>
            <person name="Drula E."/>
            <person name="Hughes K.W."/>
            <person name="Mata J.L."/>
            <person name="Ishikawa N.K."/>
            <person name="Vargas-Isla R."/>
            <person name="Ushijima S."/>
            <person name="Smith C.A."/>
            <person name="Ahrendt S."/>
            <person name="Andreopoulos W."/>
            <person name="He G."/>
            <person name="Labutti K."/>
            <person name="Lipzen A."/>
            <person name="Ng V."/>
            <person name="Sandor L."/>
            <person name="Barry K."/>
            <person name="Martinez A.T."/>
            <person name="Xiao Y."/>
            <person name="Gibbons J.G."/>
            <person name="Terashima K."/>
            <person name="Hibbett D.S."/>
            <person name="Grigoriev I.V."/>
        </authorList>
    </citation>
    <scope>NUCLEOTIDE SEQUENCE</scope>
    <source>
        <strain evidence="3">TFB7829</strain>
    </source>
</reference>
<sequence length="456" mass="51354">MDFHSLENEFSQLEIDNKSKSKSKSNSTKIEYILCNTLESFYSAINVLQTFSLLVIDCEGLNLGTHRGSLSLLTIRPIAPQNSQNFIFDFVALTFSLQPLFSILTNPSILKIFYDGRMDFSALYHTYHIDLDPVLDLQLVDICSRFARGNYSVASHIQRLLRCFSYNQIRQNKDRFKNIHILQSLGGCLEEHGCNSTSPKKHVDHETWLTRPLSSEYLEYAAHDVEIIHALYTHFIQAGYIQYPLLSLNLSQSKRYISIWNDAPPEQGNIYRSHPLLPLEIIDFIPSNTTITCQGCSRNLSSSSFPPQIQTQPQPRARNQTRFINQPSTLTPSTRPSKCFVCLAVPQWLQTSQSRKEQREREKARREEARKEKEKEKEKKKEDEKRKQKEEARKEVLKVGGRGRGKGGGGGGGGGRGGGGRGGRGGSKDGGRGEGVGWRGSRGRGRGTWKGKGTGN</sequence>
<dbReference type="PANTHER" id="PTHR43040:SF1">
    <property type="entry name" value="RIBONUCLEASE D"/>
    <property type="match status" value="1"/>
</dbReference>
<evidence type="ECO:0000256" key="1">
    <source>
        <dbReference type="SAM" id="MobiDB-lite"/>
    </source>
</evidence>
<protein>
    <submittedName>
        <fullName evidence="3">Ribonuclease H-like domain-containing protein</fullName>
    </submittedName>
</protein>
<dbReference type="PANTHER" id="PTHR43040">
    <property type="entry name" value="RIBONUCLEASE D"/>
    <property type="match status" value="1"/>
</dbReference>
<accession>A0AA38QAH9</accession>
<feature type="region of interest" description="Disordered" evidence="1">
    <location>
        <begin position="351"/>
        <end position="456"/>
    </location>
</feature>
<dbReference type="AlphaFoldDB" id="A0AA38QAH9"/>
<dbReference type="InterPro" id="IPR002562">
    <property type="entry name" value="3'-5'_exonuclease_dom"/>
</dbReference>
<dbReference type="Gene3D" id="3.30.420.10">
    <property type="entry name" value="Ribonuclease H-like superfamily/Ribonuclease H"/>
    <property type="match status" value="1"/>
</dbReference>
<dbReference type="GO" id="GO:0003676">
    <property type="term" value="F:nucleic acid binding"/>
    <property type="evidence" value="ECO:0007669"/>
    <property type="project" value="InterPro"/>
</dbReference>
<comment type="caution">
    <text evidence="3">The sequence shown here is derived from an EMBL/GenBank/DDBJ whole genome shotgun (WGS) entry which is preliminary data.</text>
</comment>
<name>A0AA38QAH9_9AGAR</name>
<evidence type="ECO:0000259" key="2">
    <source>
        <dbReference type="Pfam" id="PF01612"/>
    </source>
</evidence>
<dbReference type="EMBL" id="MU801893">
    <property type="protein sequence ID" value="KAJ3990092.1"/>
    <property type="molecule type" value="Genomic_DNA"/>
</dbReference>
<feature type="compositionally biased region" description="Gly residues" evidence="1">
    <location>
        <begin position="400"/>
        <end position="425"/>
    </location>
</feature>
<proteinExistence type="predicted"/>
<gene>
    <name evidence="3" type="ORF">F5890DRAFT_1483013</name>
</gene>
<dbReference type="InterPro" id="IPR012337">
    <property type="entry name" value="RNaseH-like_sf"/>
</dbReference>
<feature type="region of interest" description="Disordered" evidence="1">
    <location>
        <begin position="300"/>
        <end position="336"/>
    </location>
</feature>
<feature type="compositionally biased region" description="Basic and acidic residues" evidence="1">
    <location>
        <begin position="354"/>
        <end position="397"/>
    </location>
</feature>
<feature type="domain" description="3'-5' exonuclease" evidence="2">
    <location>
        <begin position="37"/>
        <end position="235"/>
    </location>
</feature>